<dbReference type="AlphaFoldDB" id="A0A0K2VZN3"/>
<reference evidence="2" key="1">
    <citation type="submission" date="2014-08" db="EMBL/GenBank/DDBJ databases">
        <authorList>
            <person name="Edwards T."/>
        </authorList>
    </citation>
    <scope>NUCLEOTIDE SEQUENCE [LARGE SCALE GENOMIC DNA]</scope>
</reference>
<dbReference type="EMBL" id="CCND01000015">
    <property type="protein sequence ID" value="CDX57683.1"/>
    <property type="molecule type" value="Genomic_DNA"/>
</dbReference>
<sequence length="87" mass="9286">MHPFMTGSAWPASRSTASKPRCSACSTVLSAKNARQLLHNGDAGVAVSAGTIEEYLERAGTTAGCGWHRHMCTWPARPAWLSAPFGR</sequence>
<evidence type="ECO:0000313" key="2">
    <source>
        <dbReference type="Proteomes" id="UP000182888"/>
    </source>
</evidence>
<dbReference type="Proteomes" id="UP000182888">
    <property type="component" value="Unassembled WGS sequence"/>
</dbReference>
<organism evidence="1 2">
    <name type="scientific">Mesorhizobium plurifarium</name>
    <dbReference type="NCBI Taxonomy" id="69974"/>
    <lineage>
        <taxon>Bacteria</taxon>
        <taxon>Pseudomonadati</taxon>
        <taxon>Pseudomonadota</taxon>
        <taxon>Alphaproteobacteria</taxon>
        <taxon>Hyphomicrobiales</taxon>
        <taxon>Phyllobacteriaceae</taxon>
        <taxon>Mesorhizobium</taxon>
    </lineage>
</organism>
<name>A0A0K2VZN3_MESPL</name>
<gene>
    <name evidence="1" type="ORF">MPL1032_220106</name>
</gene>
<accession>A0A0K2VZN3</accession>
<proteinExistence type="predicted"/>
<evidence type="ECO:0000313" key="1">
    <source>
        <dbReference type="EMBL" id="CDX57683.1"/>
    </source>
</evidence>
<protein>
    <submittedName>
        <fullName evidence="1">Uncharacterized protein</fullName>
    </submittedName>
</protein>